<dbReference type="Pfam" id="PF00378">
    <property type="entry name" value="ECH_1"/>
    <property type="match status" value="1"/>
</dbReference>
<evidence type="ECO:0000313" key="2">
    <source>
        <dbReference type="Proteomes" id="UP000295722"/>
    </source>
</evidence>
<dbReference type="PANTHER" id="PTHR43459">
    <property type="entry name" value="ENOYL-COA HYDRATASE"/>
    <property type="match status" value="1"/>
</dbReference>
<dbReference type="GO" id="GO:0016853">
    <property type="term" value="F:isomerase activity"/>
    <property type="evidence" value="ECO:0007669"/>
    <property type="project" value="UniProtKB-KW"/>
</dbReference>
<keyword evidence="2" id="KW-1185">Reference proteome</keyword>
<dbReference type="InterPro" id="IPR001753">
    <property type="entry name" value="Enoyl-CoA_hydra/iso"/>
</dbReference>
<dbReference type="PANTHER" id="PTHR43459:SF1">
    <property type="entry name" value="EG:BACN32G11.4 PROTEIN"/>
    <property type="match status" value="1"/>
</dbReference>
<dbReference type="InterPro" id="IPR029045">
    <property type="entry name" value="ClpP/crotonase-like_dom_sf"/>
</dbReference>
<dbReference type="OrthoDB" id="9775794at2"/>
<keyword evidence="1" id="KW-0413">Isomerase</keyword>
<dbReference type="EMBL" id="SMRP01000026">
    <property type="protein sequence ID" value="TDG18856.1"/>
    <property type="molecule type" value="Genomic_DNA"/>
</dbReference>
<dbReference type="RefSeq" id="WP_133198908.1">
    <property type="nucleotide sequence ID" value="NZ_JBHUCW010000046.1"/>
</dbReference>
<dbReference type="Proteomes" id="UP000295722">
    <property type="component" value="Unassembled WGS sequence"/>
</dbReference>
<dbReference type="Gene3D" id="3.90.226.10">
    <property type="entry name" value="2-enoyl-CoA Hydratase, Chain A, domain 1"/>
    <property type="match status" value="1"/>
</dbReference>
<gene>
    <name evidence="1" type="ORF">EYW47_32455</name>
</gene>
<dbReference type="AlphaFoldDB" id="A0A4R5M0U7"/>
<protein>
    <submittedName>
        <fullName evidence="1">Enoyl-CoA hydratase/isomerase family protein</fullName>
    </submittedName>
</protein>
<dbReference type="CDD" id="cd06558">
    <property type="entry name" value="crotonase-like"/>
    <property type="match status" value="1"/>
</dbReference>
<comment type="caution">
    <text evidence="1">The sequence shown here is derived from an EMBL/GenBank/DDBJ whole genome shotgun (WGS) entry which is preliminary data.</text>
</comment>
<dbReference type="SUPFAM" id="SSF52096">
    <property type="entry name" value="ClpP/crotonase"/>
    <property type="match status" value="1"/>
</dbReference>
<name>A0A4R5M0U7_9BURK</name>
<evidence type="ECO:0000313" key="1">
    <source>
        <dbReference type="EMBL" id="TDG18856.1"/>
    </source>
</evidence>
<sequence length="273" mass="30045">MNTTASQFKLTKVSPSYWRLTFDNPPINMIDPQSMLELQDLVTQFESDPELKVVVFDSADPEFFVAHFDISRAAETPKTPGPTGYSPWIDFTLRLAKAPVISIAAVRGRARGIGSEFALACDLRFGSLEKAIFSQVEVGSGLIPGGGGMERLPLLTGRARALEIIAGSADFDAATAERYGWINRSIPDVEFDAWIDNFARRVASFDKQALSTTKELLNRHTLPAPDELLDTARAFLTAFSWPGFRERAPKLSANGIGQRGDFELNFGERVGKL</sequence>
<reference evidence="1 2" key="1">
    <citation type="submission" date="2019-03" db="EMBL/GenBank/DDBJ databases">
        <title>Paraburkholderia sp. 4M-K11, isolated from subtropical forest soil.</title>
        <authorList>
            <person name="Gao Z.-H."/>
            <person name="Qiu L.-H."/>
        </authorList>
    </citation>
    <scope>NUCLEOTIDE SEQUENCE [LARGE SCALE GENOMIC DNA]</scope>
    <source>
        <strain evidence="1 2">4M-K11</strain>
    </source>
</reference>
<organism evidence="1 2">
    <name type="scientific">Paraburkholderia silviterrae</name>
    <dbReference type="NCBI Taxonomy" id="2528715"/>
    <lineage>
        <taxon>Bacteria</taxon>
        <taxon>Pseudomonadati</taxon>
        <taxon>Pseudomonadota</taxon>
        <taxon>Betaproteobacteria</taxon>
        <taxon>Burkholderiales</taxon>
        <taxon>Burkholderiaceae</taxon>
        <taxon>Paraburkholderia</taxon>
    </lineage>
</organism>
<accession>A0A4R5M0U7</accession>
<proteinExistence type="predicted"/>